<dbReference type="EMBL" id="JAKROA010000016">
    <property type="protein sequence ID" value="KAL5103623.1"/>
    <property type="molecule type" value="Genomic_DNA"/>
</dbReference>
<evidence type="ECO:0000313" key="2">
    <source>
        <dbReference type="EMBL" id="KAL5103694.1"/>
    </source>
</evidence>
<sequence>MSQQTLHLLPQFVGTAVGEIQVTWISACPPTPLTPDDIHEPSHRHHQLLCDPTPLYTTSLHSTPLHSTLEATLSTVKYAVKCSQVASDSDTDTAQWICISCIACANANITALTISISITNSISISLTIAWHRRLDIHNPWEEK</sequence>
<keyword evidence="3" id="KW-1185">Reference proteome</keyword>
<accession>A0ABR4Q1S3</accession>
<evidence type="ECO:0000313" key="3">
    <source>
        <dbReference type="Proteomes" id="UP001651158"/>
    </source>
</evidence>
<protein>
    <submittedName>
        <fullName evidence="1">Uncharacterized protein</fullName>
    </submittedName>
</protein>
<organism evidence="1 3">
    <name type="scientific">Taenia crassiceps</name>
    <dbReference type="NCBI Taxonomy" id="6207"/>
    <lineage>
        <taxon>Eukaryota</taxon>
        <taxon>Metazoa</taxon>
        <taxon>Spiralia</taxon>
        <taxon>Lophotrochozoa</taxon>
        <taxon>Platyhelminthes</taxon>
        <taxon>Cestoda</taxon>
        <taxon>Eucestoda</taxon>
        <taxon>Cyclophyllidea</taxon>
        <taxon>Taeniidae</taxon>
        <taxon>Taenia</taxon>
    </lineage>
</organism>
<dbReference type="EMBL" id="JAKROA010000016">
    <property type="protein sequence ID" value="KAL5103694.1"/>
    <property type="molecule type" value="Genomic_DNA"/>
</dbReference>
<name>A0ABR4Q1S3_9CEST</name>
<gene>
    <name evidence="1" type="ORF">TcWFU_000258</name>
    <name evidence="2" type="ORF">TcWFU_004358</name>
</gene>
<evidence type="ECO:0000313" key="1">
    <source>
        <dbReference type="EMBL" id="KAL5103623.1"/>
    </source>
</evidence>
<reference evidence="1" key="2">
    <citation type="submission" date="2024-12" db="EMBL/GenBank/DDBJ databases">
        <authorList>
            <person name="Estrada K."/>
            <person name="Bobes R.J."/>
            <person name="Sanchez-Flores A."/>
            <person name="Laclette J.P."/>
        </authorList>
    </citation>
    <scope>NUCLEOTIDE SEQUENCE</scope>
    <source>
        <strain evidence="1">WFUcys</strain>
        <tissue evidence="1">Peritoneal cavity of infected mice</tissue>
    </source>
</reference>
<reference evidence="1 3" key="1">
    <citation type="journal article" date="2022" name="Front. Cell. Infect. Microbiol.">
        <title>The Genomes of Two Strains of Taenia crassiceps the Animal Model for the Study of Human Cysticercosis.</title>
        <authorList>
            <person name="Bobes R.J."/>
            <person name="Estrada K."/>
            <person name="Rios-Valencia D.G."/>
            <person name="Calderon-Gallegos A."/>
            <person name="de la Torre P."/>
            <person name="Carrero J.C."/>
            <person name="Sanchez-Flores A."/>
            <person name="Laclette J.P."/>
        </authorList>
    </citation>
    <scope>NUCLEOTIDE SEQUENCE [LARGE SCALE GENOMIC DNA]</scope>
    <source>
        <strain evidence="1">WFUcys</strain>
    </source>
</reference>
<dbReference type="Proteomes" id="UP001651158">
    <property type="component" value="Unassembled WGS sequence"/>
</dbReference>
<comment type="caution">
    <text evidence="1">The sequence shown here is derived from an EMBL/GenBank/DDBJ whole genome shotgun (WGS) entry which is preliminary data.</text>
</comment>
<proteinExistence type="predicted"/>